<reference evidence="4" key="1">
    <citation type="journal article" date="2019" name="Int. J. Syst. Evol. Microbiol.">
        <title>The Global Catalogue of Microorganisms (GCM) 10K type strain sequencing project: providing services to taxonomists for standard genome sequencing and annotation.</title>
        <authorList>
            <consortium name="The Broad Institute Genomics Platform"/>
            <consortium name="The Broad Institute Genome Sequencing Center for Infectious Disease"/>
            <person name="Wu L."/>
            <person name="Ma J."/>
        </authorList>
    </citation>
    <scope>NUCLEOTIDE SEQUENCE [LARGE SCALE GENOMIC DNA]</scope>
    <source>
        <strain evidence="4">JCM 3389</strain>
    </source>
</reference>
<keyword evidence="1" id="KW-0732">Signal</keyword>
<dbReference type="EMBL" id="JBHUHU010000003">
    <property type="protein sequence ID" value="MFD2099591.1"/>
    <property type="molecule type" value="Genomic_DNA"/>
</dbReference>
<evidence type="ECO:0000313" key="4">
    <source>
        <dbReference type="Proteomes" id="UP001597342"/>
    </source>
</evidence>
<dbReference type="Proteomes" id="UP001597342">
    <property type="component" value="Unassembled WGS sequence"/>
</dbReference>
<dbReference type="RefSeq" id="WP_379830349.1">
    <property type="nucleotide sequence ID" value="NZ_JBHUHU010000003.1"/>
</dbReference>
<evidence type="ECO:0000259" key="2">
    <source>
        <dbReference type="Pfam" id="PF13648"/>
    </source>
</evidence>
<feature type="signal peptide" evidence="1">
    <location>
        <begin position="1"/>
        <end position="24"/>
    </location>
</feature>
<dbReference type="PROSITE" id="PS51257">
    <property type="entry name" value="PROKAR_LIPOPROTEIN"/>
    <property type="match status" value="1"/>
</dbReference>
<protein>
    <submittedName>
        <fullName evidence="3">Lipocalin family protein</fullName>
    </submittedName>
</protein>
<gene>
    <name evidence="3" type="ORF">ACFSJE_07400</name>
</gene>
<dbReference type="InterPro" id="IPR024311">
    <property type="entry name" value="Lipocalin-like"/>
</dbReference>
<sequence>MKTSKFLFCLFTLFILSCSSDDDAGPDLTPLELLMGKWYLTAGTNNGSEVNLEDCQSDSFLEFLTSDDLQLEWYESNCTTDGLATRTYTFIEATATTSAGLQVGGDGILGIGSFEIGKLTQTELILMYSSGSTSGSIIWEKE</sequence>
<dbReference type="Pfam" id="PF13648">
    <property type="entry name" value="Lipocalin_4"/>
    <property type="match status" value="1"/>
</dbReference>
<proteinExistence type="predicted"/>
<comment type="caution">
    <text evidence="3">The sequence shown here is derived from an EMBL/GenBank/DDBJ whole genome shotgun (WGS) entry which is preliminary data.</text>
</comment>
<accession>A0ABW4XVJ7</accession>
<keyword evidence="4" id="KW-1185">Reference proteome</keyword>
<organism evidence="3 4">
    <name type="scientific">Flagellimonas iocasae</name>
    <dbReference type="NCBI Taxonomy" id="2055905"/>
    <lineage>
        <taxon>Bacteria</taxon>
        <taxon>Pseudomonadati</taxon>
        <taxon>Bacteroidota</taxon>
        <taxon>Flavobacteriia</taxon>
        <taxon>Flavobacteriales</taxon>
        <taxon>Flavobacteriaceae</taxon>
        <taxon>Flagellimonas</taxon>
    </lineage>
</organism>
<feature type="chain" id="PRO_5045104376" evidence="1">
    <location>
        <begin position="25"/>
        <end position="142"/>
    </location>
</feature>
<feature type="domain" description="Lipocalin-like" evidence="2">
    <location>
        <begin position="34"/>
        <end position="125"/>
    </location>
</feature>
<evidence type="ECO:0000313" key="3">
    <source>
        <dbReference type="EMBL" id="MFD2099591.1"/>
    </source>
</evidence>
<name>A0ABW4XVJ7_9FLAO</name>
<evidence type="ECO:0000256" key="1">
    <source>
        <dbReference type="SAM" id="SignalP"/>
    </source>
</evidence>